<dbReference type="GO" id="GO:0003723">
    <property type="term" value="F:RNA binding"/>
    <property type="evidence" value="ECO:0007669"/>
    <property type="project" value="UniProtKB-UniRule"/>
</dbReference>
<dbReference type="InterPro" id="IPR012677">
    <property type="entry name" value="Nucleotide-bd_a/b_plait_sf"/>
</dbReference>
<keyword evidence="1" id="KW-0677">Repeat</keyword>
<dbReference type="FunFam" id="3.30.70.330:FF:000592">
    <property type="entry name" value="CUGBP Elav-like family member 4"/>
    <property type="match status" value="1"/>
</dbReference>
<dbReference type="GeneTree" id="ENSGT00940000154716"/>
<proteinExistence type="predicted"/>
<dbReference type="PROSITE" id="PS50102">
    <property type="entry name" value="RRM"/>
    <property type="match status" value="1"/>
</dbReference>
<feature type="domain" description="RRM" evidence="4">
    <location>
        <begin position="30"/>
        <end position="121"/>
    </location>
</feature>
<accession>A0A670KB20</accession>
<dbReference type="Pfam" id="PF00076">
    <property type="entry name" value="RRM_1"/>
    <property type="match status" value="1"/>
</dbReference>
<evidence type="ECO:0000313" key="5">
    <source>
        <dbReference type="Ensembl" id="ENSPMRP00000031987.1"/>
    </source>
</evidence>
<dbReference type="SMART" id="SM00360">
    <property type="entry name" value="RRM"/>
    <property type="match status" value="1"/>
</dbReference>
<dbReference type="SUPFAM" id="SSF54928">
    <property type="entry name" value="RNA-binding domain, RBD"/>
    <property type="match status" value="1"/>
</dbReference>
<dbReference type="Ensembl" id="ENSPMRT00000033922.1">
    <property type="protein sequence ID" value="ENSPMRP00000031987.1"/>
    <property type="gene ID" value="ENSPMRG00000020722.1"/>
</dbReference>
<dbReference type="PANTHER" id="PTHR24012">
    <property type="entry name" value="RNA BINDING PROTEIN"/>
    <property type="match status" value="1"/>
</dbReference>
<name>A0A670KB20_PODMU</name>
<dbReference type="InterPro" id="IPR035979">
    <property type="entry name" value="RBD_domain_sf"/>
</dbReference>
<organism evidence="5 6">
    <name type="scientific">Podarcis muralis</name>
    <name type="common">Wall lizard</name>
    <name type="synonym">Lacerta muralis</name>
    <dbReference type="NCBI Taxonomy" id="64176"/>
    <lineage>
        <taxon>Eukaryota</taxon>
        <taxon>Metazoa</taxon>
        <taxon>Chordata</taxon>
        <taxon>Craniata</taxon>
        <taxon>Vertebrata</taxon>
        <taxon>Euteleostomi</taxon>
        <taxon>Lepidosauria</taxon>
        <taxon>Squamata</taxon>
        <taxon>Bifurcata</taxon>
        <taxon>Unidentata</taxon>
        <taxon>Episquamata</taxon>
        <taxon>Laterata</taxon>
        <taxon>Lacertibaenia</taxon>
        <taxon>Lacertidae</taxon>
        <taxon>Podarcis</taxon>
    </lineage>
</organism>
<dbReference type="Proteomes" id="UP000472272">
    <property type="component" value="Chromosome 16"/>
</dbReference>
<evidence type="ECO:0000256" key="1">
    <source>
        <dbReference type="ARBA" id="ARBA00022737"/>
    </source>
</evidence>
<sequence>GKRKGNLSVPLFLARSSLLLFEPMKEPDAIKLFIGQIPRNLEEKDLKPIFEQFGKIYELTVIKDKYTGMHKGCAFLTYCARESALKAQSALHEQKTLPGVSCLRHLPWVVSTRGKASNLRP</sequence>
<keyword evidence="2 3" id="KW-0694">RNA-binding</keyword>
<evidence type="ECO:0000256" key="2">
    <source>
        <dbReference type="ARBA" id="ARBA00022884"/>
    </source>
</evidence>
<evidence type="ECO:0000259" key="4">
    <source>
        <dbReference type="PROSITE" id="PS50102"/>
    </source>
</evidence>
<dbReference type="Gene3D" id="3.30.70.330">
    <property type="match status" value="1"/>
</dbReference>
<reference evidence="5" key="2">
    <citation type="submission" date="2025-08" db="UniProtKB">
        <authorList>
            <consortium name="Ensembl"/>
        </authorList>
    </citation>
    <scope>IDENTIFICATION</scope>
</reference>
<evidence type="ECO:0000256" key="3">
    <source>
        <dbReference type="PROSITE-ProRule" id="PRU00176"/>
    </source>
</evidence>
<keyword evidence="6" id="KW-1185">Reference proteome</keyword>
<reference evidence="5" key="3">
    <citation type="submission" date="2025-09" db="UniProtKB">
        <authorList>
            <consortium name="Ensembl"/>
        </authorList>
    </citation>
    <scope>IDENTIFICATION</scope>
</reference>
<protein>
    <recommendedName>
        <fullName evidence="4">RRM domain-containing protein</fullName>
    </recommendedName>
</protein>
<dbReference type="InterPro" id="IPR000504">
    <property type="entry name" value="RRM_dom"/>
</dbReference>
<dbReference type="AlphaFoldDB" id="A0A670KB20"/>
<reference evidence="5 6" key="1">
    <citation type="journal article" date="2019" name="Proc. Natl. Acad. Sci. U.S.A.">
        <title>Regulatory changes in pterin and carotenoid genes underlie balanced color polymorphisms in the wall lizard.</title>
        <authorList>
            <person name="Andrade P."/>
            <person name="Pinho C."/>
            <person name="Perez I de Lanuza G."/>
            <person name="Afonso S."/>
            <person name="Brejcha J."/>
            <person name="Rubin C.J."/>
            <person name="Wallerman O."/>
            <person name="Pereira P."/>
            <person name="Sabatino S.J."/>
            <person name="Bellati A."/>
            <person name="Pellitteri-Rosa D."/>
            <person name="Bosakova Z."/>
            <person name="Bunikis I."/>
            <person name="Carretero M.A."/>
            <person name="Feiner N."/>
            <person name="Marsik P."/>
            <person name="Pauperio F."/>
            <person name="Salvi D."/>
            <person name="Soler L."/>
            <person name="While G.M."/>
            <person name="Uller T."/>
            <person name="Font E."/>
            <person name="Andersson L."/>
            <person name="Carneiro M."/>
        </authorList>
    </citation>
    <scope>NUCLEOTIDE SEQUENCE</scope>
</reference>
<evidence type="ECO:0000313" key="6">
    <source>
        <dbReference type="Proteomes" id="UP000472272"/>
    </source>
</evidence>
<dbReference type="OMA" id="MTNMAAT"/>